<evidence type="ECO:0000259" key="2">
    <source>
        <dbReference type="Pfam" id="PF13288"/>
    </source>
</evidence>
<comment type="caution">
    <text evidence="3">The sequence shown here is derived from an EMBL/GenBank/DDBJ whole genome shotgun (WGS) entry which is preliminary data.</text>
</comment>
<dbReference type="SUPFAM" id="SSF69055">
    <property type="entry name" value="1-deoxy-D-xylulose-5-phosphate reductoisomerase, C-terminal domain"/>
    <property type="match status" value="1"/>
</dbReference>
<dbReference type="SUPFAM" id="SSF51735">
    <property type="entry name" value="NAD(P)-binding Rossmann-fold domains"/>
    <property type="match status" value="1"/>
</dbReference>
<protein>
    <submittedName>
        <fullName evidence="3">1-deoxy-D-xylulose-5-phosphate reductoisomerase</fullName>
        <ecNumber evidence="3">1.1.1.267</ecNumber>
    </submittedName>
</protein>
<dbReference type="PANTHER" id="PTHR30525">
    <property type="entry name" value="1-DEOXY-D-XYLULOSE 5-PHOSPHATE REDUCTOISOMERASE"/>
    <property type="match status" value="1"/>
</dbReference>
<dbReference type="InterPro" id="IPR013512">
    <property type="entry name" value="DXP_reductoisomerase_N"/>
</dbReference>
<dbReference type="Gene3D" id="3.40.50.720">
    <property type="entry name" value="NAD(P)-binding Rossmann-like Domain"/>
    <property type="match status" value="1"/>
</dbReference>
<proteinExistence type="predicted"/>
<reference evidence="3 4" key="1">
    <citation type="submission" date="2020-09" db="EMBL/GenBank/DDBJ databases">
        <title>Dyella sp. 7MK23 isolated from forest soil.</title>
        <authorList>
            <person name="Fu J."/>
        </authorList>
    </citation>
    <scope>NUCLEOTIDE SEQUENCE [LARGE SCALE GENOMIC DNA]</scope>
    <source>
        <strain evidence="3 4">7MK23</strain>
    </source>
</reference>
<dbReference type="InterPro" id="IPR003821">
    <property type="entry name" value="DXP_reductoisomerase"/>
</dbReference>
<dbReference type="Gene3D" id="1.10.1740.10">
    <property type="match status" value="1"/>
</dbReference>
<dbReference type="InterPro" id="IPR036291">
    <property type="entry name" value="NAD(P)-bd_dom_sf"/>
</dbReference>
<name>A0ABR9GC85_9GAMM</name>
<keyword evidence="4" id="KW-1185">Reference proteome</keyword>
<gene>
    <name evidence="3" type="ORF">IGX34_14715</name>
</gene>
<organism evidence="3 4">
    <name type="scientific">Dyella acidiphila</name>
    <dbReference type="NCBI Taxonomy" id="2775866"/>
    <lineage>
        <taxon>Bacteria</taxon>
        <taxon>Pseudomonadati</taxon>
        <taxon>Pseudomonadota</taxon>
        <taxon>Gammaproteobacteria</taxon>
        <taxon>Lysobacterales</taxon>
        <taxon>Rhodanobacteraceae</taxon>
        <taxon>Dyella</taxon>
    </lineage>
</organism>
<dbReference type="InterPro" id="IPR026877">
    <property type="entry name" value="DXPR_C"/>
</dbReference>
<dbReference type="Pfam" id="PF13288">
    <property type="entry name" value="DXPR_C"/>
    <property type="match status" value="1"/>
</dbReference>
<dbReference type="EMBL" id="JACZZA010000009">
    <property type="protein sequence ID" value="MBE1161633.1"/>
    <property type="molecule type" value="Genomic_DNA"/>
</dbReference>
<sequence length="384" mass="39307">MRQVAVLGATGAIGSSALKLIHGHPERYRARVLTAYRDVDALAAQCVRHRPELAVIADPALEGALARRLAAAGVTCDIASGPGALAASAASGGCDTVIVGIAGSSGIEASLAAARSGKHLLLGNRESAVVAGPLLRQALDQGGGGLIPLQSELFAAFVGFGEAAPGSRPERLVLAGAGGPLAGLSRAQLVRVTPAQLGTSRNPRELGAAVGAACLMRDGLLAIAAKALLRDAPDRIEAMIQPQAQTHVRIEYDDGQLRIQPGAAMLPEVLARALAWPASAETAVNTPDATAPAIEQPDLASFRCLALAYHAMRAGGDAATILNAAYEVAVEAFLAGSLSLPSVADLVEQILMELPPMPVVDTQTLSERDRAARGAARRVLRNAC</sequence>
<dbReference type="InterPro" id="IPR036169">
    <property type="entry name" value="DXPR_C_sf"/>
</dbReference>
<dbReference type="Proteomes" id="UP000651010">
    <property type="component" value="Unassembled WGS sequence"/>
</dbReference>
<dbReference type="RefSeq" id="WP_192556480.1">
    <property type="nucleotide sequence ID" value="NZ_JACZZA010000009.1"/>
</dbReference>
<accession>A0ABR9GC85</accession>
<evidence type="ECO:0000313" key="3">
    <source>
        <dbReference type="EMBL" id="MBE1161633.1"/>
    </source>
</evidence>
<evidence type="ECO:0000259" key="1">
    <source>
        <dbReference type="Pfam" id="PF02670"/>
    </source>
</evidence>
<dbReference type="SUPFAM" id="SSF55347">
    <property type="entry name" value="Glyceraldehyde-3-phosphate dehydrogenase-like, C-terminal domain"/>
    <property type="match status" value="1"/>
</dbReference>
<feature type="domain" description="1-deoxy-D-xylulose 5-phosphate reductoisomerase N-terminal" evidence="1">
    <location>
        <begin position="4"/>
        <end position="132"/>
    </location>
</feature>
<feature type="domain" description="DXP reductoisomerase C-terminal" evidence="2">
    <location>
        <begin position="271"/>
        <end position="373"/>
    </location>
</feature>
<dbReference type="PANTHER" id="PTHR30525:SF0">
    <property type="entry name" value="1-DEOXY-D-XYLULOSE 5-PHOSPHATE REDUCTOISOMERASE, CHLOROPLASTIC"/>
    <property type="match status" value="1"/>
</dbReference>
<dbReference type="Pfam" id="PF02670">
    <property type="entry name" value="DXP_reductoisom"/>
    <property type="match status" value="1"/>
</dbReference>
<dbReference type="GO" id="GO:0030604">
    <property type="term" value="F:1-deoxy-D-xylulose-5-phosphate reductoisomerase activity"/>
    <property type="evidence" value="ECO:0007669"/>
    <property type="project" value="UniProtKB-EC"/>
</dbReference>
<keyword evidence="3" id="KW-0560">Oxidoreductase</keyword>
<evidence type="ECO:0000313" key="4">
    <source>
        <dbReference type="Proteomes" id="UP000651010"/>
    </source>
</evidence>
<dbReference type="EC" id="1.1.1.267" evidence="3"/>